<sequence length="96" mass="10219">MEMVYGGIASMFLGWFVGRALKLSEVDTIVAITMAGGGSLLSGLAYLWIADISTGQSGSLMWLVTGLIGGAAGIVAYMFTRYADWFVDLCKRNGLL</sequence>
<dbReference type="Proteomes" id="UP000237684">
    <property type="component" value="Unassembled WGS sequence"/>
</dbReference>
<keyword evidence="3" id="KW-1185">Reference proteome</keyword>
<feature type="transmembrane region" description="Helical" evidence="1">
    <location>
        <begin position="60"/>
        <end position="79"/>
    </location>
</feature>
<dbReference type="AlphaFoldDB" id="A0A2S8SRP4"/>
<dbReference type="RefSeq" id="WP_123580636.1">
    <property type="nucleotide sequence ID" value="NZ_NIGF01000011.1"/>
</dbReference>
<reference evidence="2 3" key="1">
    <citation type="journal article" date="2018" name="Syst. Appl. Microbiol.">
        <title>Abditibacterium utsteinense sp. nov., the first cultivated member of candidate phylum FBP, isolated from ice-free Antarctic soil samples.</title>
        <authorList>
            <person name="Tahon G."/>
            <person name="Tytgat B."/>
            <person name="Lebbe L."/>
            <person name="Carlier A."/>
            <person name="Willems A."/>
        </authorList>
    </citation>
    <scope>NUCLEOTIDE SEQUENCE [LARGE SCALE GENOMIC DNA]</scope>
    <source>
        <strain evidence="2 3">LMG 29911</strain>
    </source>
</reference>
<evidence type="ECO:0000256" key="1">
    <source>
        <dbReference type="SAM" id="Phobius"/>
    </source>
</evidence>
<evidence type="ECO:0000313" key="3">
    <source>
        <dbReference type="Proteomes" id="UP000237684"/>
    </source>
</evidence>
<gene>
    <name evidence="2" type="ORF">B1R32_1117</name>
</gene>
<evidence type="ECO:0008006" key="4">
    <source>
        <dbReference type="Google" id="ProtNLM"/>
    </source>
</evidence>
<name>A0A2S8SRP4_9BACT</name>
<accession>A0A2S8SRP4</accession>
<keyword evidence="1" id="KW-0472">Membrane</keyword>
<keyword evidence="1" id="KW-0812">Transmembrane</keyword>
<feature type="transmembrane region" description="Helical" evidence="1">
    <location>
        <begin position="30"/>
        <end position="48"/>
    </location>
</feature>
<proteinExistence type="predicted"/>
<organism evidence="2 3">
    <name type="scientific">Abditibacterium utsteinense</name>
    <dbReference type="NCBI Taxonomy" id="1960156"/>
    <lineage>
        <taxon>Bacteria</taxon>
        <taxon>Pseudomonadati</taxon>
        <taxon>Abditibacteriota</taxon>
        <taxon>Abditibacteriia</taxon>
        <taxon>Abditibacteriales</taxon>
        <taxon>Abditibacteriaceae</taxon>
        <taxon>Abditibacterium</taxon>
    </lineage>
</organism>
<protein>
    <recommendedName>
        <fullName evidence="4">GlsB/YeaQ/YmgE family stress response membrane protein</fullName>
    </recommendedName>
</protein>
<keyword evidence="1" id="KW-1133">Transmembrane helix</keyword>
<comment type="caution">
    <text evidence="2">The sequence shown here is derived from an EMBL/GenBank/DDBJ whole genome shotgun (WGS) entry which is preliminary data.</text>
</comment>
<evidence type="ECO:0000313" key="2">
    <source>
        <dbReference type="EMBL" id="PQV63446.1"/>
    </source>
</evidence>
<dbReference type="EMBL" id="NIGF01000011">
    <property type="protein sequence ID" value="PQV63446.1"/>
    <property type="molecule type" value="Genomic_DNA"/>
</dbReference>
<dbReference type="InParanoid" id="A0A2S8SRP4"/>